<dbReference type="PANTHER" id="PTHR43792">
    <property type="entry name" value="GNAT FAMILY, PUTATIVE (AFU_ORTHOLOGUE AFUA_3G00765)-RELATED-RELATED"/>
    <property type="match status" value="1"/>
</dbReference>
<dbReference type="InterPro" id="IPR000182">
    <property type="entry name" value="GNAT_dom"/>
</dbReference>
<reference evidence="3" key="1">
    <citation type="submission" date="2016-10" db="EMBL/GenBank/DDBJ databases">
        <authorList>
            <person name="Varghese N."/>
            <person name="Submissions S."/>
        </authorList>
    </citation>
    <scope>NUCLEOTIDE SEQUENCE [LARGE SCALE GENOMIC DNA]</scope>
    <source>
        <strain evidence="3">DSM 45422</strain>
    </source>
</reference>
<evidence type="ECO:0000313" key="3">
    <source>
        <dbReference type="Proteomes" id="UP000198921"/>
    </source>
</evidence>
<evidence type="ECO:0000259" key="1">
    <source>
        <dbReference type="PROSITE" id="PS51186"/>
    </source>
</evidence>
<name>A0A1H3ED14_9ACTN</name>
<dbReference type="SUPFAM" id="SSF55729">
    <property type="entry name" value="Acyl-CoA N-acyltransferases (Nat)"/>
    <property type="match status" value="1"/>
</dbReference>
<dbReference type="AlphaFoldDB" id="A0A1H3ED14"/>
<dbReference type="Pfam" id="PF13302">
    <property type="entry name" value="Acetyltransf_3"/>
    <property type="match status" value="1"/>
</dbReference>
<dbReference type="STRING" id="1137993.SAMN05660209_01149"/>
<evidence type="ECO:0000313" key="2">
    <source>
        <dbReference type="EMBL" id="SDX76606.1"/>
    </source>
</evidence>
<dbReference type="EMBL" id="FNOT01000003">
    <property type="protein sequence ID" value="SDX76606.1"/>
    <property type="molecule type" value="Genomic_DNA"/>
</dbReference>
<keyword evidence="2" id="KW-0808">Transferase</keyword>
<dbReference type="InterPro" id="IPR016181">
    <property type="entry name" value="Acyl_CoA_acyltransferase"/>
</dbReference>
<dbReference type="Proteomes" id="UP000198921">
    <property type="component" value="Unassembled WGS sequence"/>
</dbReference>
<dbReference type="CDD" id="cd04301">
    <property type="entry name" value="NAT_SF"/>
    <property type="match status" value="1"/>
</dbReference>
<dbReference type="InterPro" id="IPR051531">
    <property type="entry name" value="N-acetyltransferase"/>
</dbReference>
<dbReference type="PROSITE" id="PS51186">
    <property type="entry name" value="GNAT"/>
    <property type="match status" value="1"/>
</dbReference>
<sequence>MSREPRALDLSGTDLTTAVVRTARLVLRPFRADDVDAVFRSCQDPETRRWLANLPDPYTRADAERFVTDVAVRGRAEGRELTCAVEADGELVASCGLHHLRDGARLGPEVGYWTAPWARGRGHAAEAARGLADWAFAHGAFRVHLFTDVANTASQRVAERAGFRREGVVRRCLDQRDGSWTDAVLFGRVPGD</sequence>
<gene>
    <name evidence="2" type="ORF">SAMN05660209_01149</name>
</gene>
<feature type="domain" description="N-acetyltransferase" evidence="1">
    <location>
        <begin position="25"/>
        <end position="182"/>
    </location>
</feature>
<accession>A0A1H3ED14</accession>
<dbReference type="Gene3D" id="3.40.630.30">
    <property type="match status" value="1"/>
</dbReference>
<keyword evidence="3" id="KW-1185">Reference proteome</keyword>
<protein>
    <submittedName>
        <fullName evidence="2">Protein N-acetyltransferase, RimJ/RimL family</fullName>
    </submittedName>
</protein>
<dbReference type="GO" id="GO:0016747">
    <property type="term" value="F:acyltransferase activity, transferring groups other than amino-acyl groups"/>
    <property type="evidence" value="ECO:0007669"/>
    <property type="project" value="InterPro"/>
</dbReference>
<dbReference type="RefSeq" id="WP_170856665.1">
    <property type="nucleotide sequence ID" value="NZ_FNOT01000003.1"/>
</dbReference>
<proteinExistence type="predicted"/>
<organism evidence="2 3">
    <name type="scientific">Geodermatophilus africanus</name>
    <dbReference type="NCBI Taxonomy" id="1137993"/>
    <lineage>
        <taxon>Bacteria</taxon>
        <taxon>Bacillati</taxon>
        <taxon>Actinomycetota</taxon>
        <taxon>Actinomycetes</taxon>
        <taxon>Geodermatophilales</taxon>
        <taxon>Geodermatophilaceae</taxon>
        <taxon>Geodermatophilus</taxon>
    </lineage>
</organism>